<evidence type="ECO:0000256" key="6">
    <source>
        <dbReference type="SAM" id="MobiDB-lite"/>
    </source>
</evidence>
<dbReference type="Gene3D" id="2.40.10.310">
    <property type="match status" value="1"/>
</dbReference>
<sequence length="124" mass="13535">MEDHGRSTRKRTGGRLRPNSDRKKHQLGSEPTETRLGETKLSTIEARGNTVKIRALQIDTANVAVGEETVEAEIEDVVENEADPNYARRNIITKGAVIATSEGEARVTSRPGQTGQVNAVLVEE</sequence>
<evidence type="ECO:0000256" key="4">
    <source>
        <dbReference type="ARBA" id="ARBA00035277"/>
    </source>
</evidence>
<evidence type="ECO:0000256" key="1">
    <source>
        <dbReference type="ARBA" id="ARBA00005257"/>
    </source>
</evidence>
<evidence type="ECO:0000256" key="5">
    <source>
        <dbReference type="HAMAP-Rule" id="MF_00029"/>
    </source>
</evidence>
<accession>A0A285NCP5</accession>
<dbReference type="InterPro" id="IPR022309">
    <property type="entry name" value="Ribosomal_Se8/biogenesis_NSA2"/>
</dbReference>
<dbReference type="NCBIfam" id="TIGR00307">
    <property type="entry name" value="eS8"/>
    <property type="match status" value="1"/>
</dbReference>
<dbReference type="CDD" id="cd11382">
    <property type="entry name" value="Ribosomal_S8e"/>
    <property type="match status" value="1"/>
</dbReference>
<dbReference type="RefSeq" id="WP_097008175.1">
    <property type="nucleotide sequence ID" value="NZ_OBEJ01000001.1"/>
</dbReference>
<keyword evidence="3 5" id="KW-0687">Ribonucleoprotein</keyword>
<dbReference type="AlphaFoldDB" id="A0A285NCP5"/>
<dbReference type="GO" id="GO:1990904">
    <property type="term" value="C:ribonucleoprotein complex"/>
    <property type="evidence" value="ECO:0007669"/>
    <property type="project" value="UniProtKB-KW"/>
</dbReference>
<evidence type="ECO:0000313" key="8">
    <source>
        <dbReference type="Proteomes" id="UP000219453"/>
    </source>
</evidence>
<dbReference type="OrthoDB" id="372305at2157"/>
<keyword evidence="8" id="KW-1185">Reference proteome</keyword>
<dbReference type="HAMAP" id="MF_00029">
    <property type="entry name" value="Ribosomal_eS8"/>
    <property type="match status" value="1"/>
</dbReference>
<comment type="similarity">
    <text evidence="1 5">Belongs to the eukaryotic ribosomal protein eS8 family.</text>
</comment>
<proteinExistence type="inferred from homology"/>
<evidence type="ECO:0000256" key="3">
    <source>
        <dbReference type="ARBA" id="ARBA00023274"/>
    </source>
</evidence>
<organism evidence="7 8">
    <name type="scientific">Natronoarchaeum philippinense</name>
    <dbReference type="NCBI Taxonomy" id="558529"/>
    <lineage>
        <taxon>Archaea</taxon>
        <taxon>Methanobacteriati</taxon>
        <taxon>Methanobacteriota</taxon>
        <taxon>Stenosarchaea group</taxon>
        <taxon>Halobacteria</taxon>
        <taxon>Halobacteriales</taxon>
        <taxon>Natronoarchaeaceae</taxon>
    </lineage>
</organism>
<feature type="region of interest" description="Disordered" evidence="6">
    <location>
        <begin position="1"/>
        <end position="39"/>
    </location>
</feature>
<gene>
    <name evidence="5" type="primary">rps8e</name>
    <name evidence="7" type="ORF">SAMN06269185_1249</name>
</gene>
<dbReference type="GO" id="GO:0005840">
    <property type="term" value="C:ribosome"/>
    <property type="evidence" value="ECO:0007669"/>
    <property type="project" value="UniProtKB-KW"/>
</dbReference>
<keyword evidence="2 5" id="KW-0689">Ribosomal protein</keyword>
<comment type="subunit">
    <text evidence="5">Part of the 30S ribosomal subunit.</text>
</comment>
<evidence type="ECO:0000256" key="2">
    <source>
        <dbReference type="ARBA" id="ARBA00022980"/>
    </source>
</evidence>
<dbReference type="GO" id="GO:0003735">
    <property type="term" value="F:structural constituent of ribosome"/>
    <property type="evidence" value="ECO:0007669"/>
    <property type="project" value="InterPro"/>
</dbReference>
<dbReference type="GO" id="GO:0006412">
    <property type="term" value="P:translation"/>
    <property type="evidence" value="ECO:0007669"/>
    <property type="project" value="UniProtKB-UniRule"/>
</dbReference>
<evidence type="ECO:0000313" key="7">
    <source>
        <dbReference type="EMBL" id="SNZ06673.1"/>
    </source>
</evidence>
<dbReference type="InterPro" id="IPR001047">
    <property type="entry name" value="Ribosomal_eS8"/>
</dbReference>
<dbReference type="PANTHER" id="PTHR10394">
    <property type="entry name" value="40S RIBOSOMAL PROTEIN S8"/>
    <property type="match status" value="1"/>
</dbReference>
<dbReference type="Proteomes" id="UP000219453">
    <property type="component" value="Unassembled WGS sequence"/>
</dbReference>
<reference evidence="7 8" key="1">
    <citation type="submission" date="2017-09" db="EMBL/GenBank/DDBJ databases">
        <authorList>
            <person name="Ehlers B."/>
            <person name="Leendertz F.H."/>
        </authorList>
    </citation>
    <scope>NUCLEOTIDE SEQUENCE [LARGE SCALE GENOMIC DNA]</scope>
    <source>
        <strain evidence="7 8">DSM 27208</strain>
    </source>
</reference>
<dbReference type="EMBL" id="OBEJ01000001">
    <property type="protein sequence ID" value="SNZ06673.1"/>
    <property type="molecule type" value="Genomic_DNA"/>
</dbReference>
<dbReference type="Pfam" id="PF01201">
    <property type="entry name" value="Ribosomal_S8e"/>
    <property type="match status" value="1"/>
</dbReference>
<protein>
    <recommendedName>
        <fullName evidence="4 5">Small ribosomal subunit protein eS8</fullName>
    </recommendedName>
</protein>
<dbReference type="InterPro" id="IPR020919">
    <property type="entry name" value="Ribosomal_protein_eS8_arc"/>
</dbReference>
<name>A0A285NCP5_NATPI</name>